<name>A0A0B7BVV7_9EUPU</name>
<evidence type="ECO:0000256" key="1">
    <source>
        <dbReference type="SAM" id="MobiDB-lite"/>
    </source>
</evidence>
<dbReference type="EMBL" id="HACG01050479">
    <property type="protein sequence ID" value="CEK97344.1"/>
    <property type="molecule type" value="Transcribed_RNA"/>
</dbReference>
<evidence type="ECO:0000313" key="2">
    <source>
        <dbReference type="EMBL" id="CEK97344.1"/>
    </source>
</evidence>
<accession>A0A0B7BVV7</accession>
<proteinExistence type="predicted"/>
<feature type="non-terminal residue" evidence="2">
    <location>
        <position position="1"/>
    </location>
</feature>
<dbReference type="AlphaFoldDB" id="A0A0B7BVV7"/>
<feature type="region of interest" description="Disordered" evidence="1">
    <location>
        <begin position="35"/>
        <end position="82"/>
    </location>
</feature>
<feature type="non-terminal residue" evidence="2">
    <location>
        <position position="82"/>
    </location>
</feature>
<protein>
    <submittedName>
        <fullName evidence="2">Uncharacterized protein</fullName>
    </submittedName>
</protein>
<gene>
    <name evidence="2" type="primary">ORF215498</name>
</gene>
<organism evidence="2">
    <name type="scientific">Arion vulgaris</name>
    <dbReference type="NCBI Taxonomy" id="1028688"/>
    <lineage>
        <taxon>Eukaryota</taxon>
        <taxon>Metazoa</taxon>
        <taxon>Spiralia</taxon>
        <taxon>Lophotrochozoa</taxon>
        <taxon>Mollusca</taxon>
        <taxon>Gastropoda</taxon>
        <taxon>Heterobranchia</taxon>
        <taxon>Euthyneura</taxon>
        <taxon>Panpulmonata</taxon>
        <taxon>Eupulmonata</taxon>
        <taxon>Stylommatophora</taxon>
        <taxon>Helicina</taxon>
        <taxon>Arionoidea</taxon>
        <taxon>Arionidae</taxon>
        <taxon>Arion</taxon>
    </lineage>
</organism>
<sequence>CATRREAESRRSKNDTKFGKFLINKNISRDAMLSCGQMRESSQIKSENEPTSEDSTRIHPNRPRWICRKGPSPTLKLEAKQA</sequence>
<reference evidence="2" key="1">
    <citation type="submission" date="2014-12" db="EMBL/GenBank/DDBJ databases">
        <title>Insight into the proteome of Arion vulgaris.</title>
        <authorList>
            <person name="Aradska J."/>
            <person name="Bulat T."/>
            <person name="Smidak R."/>
            <person name="Sarate P."/>
            <person name="Gangsoo J."/>
            <person name="Sialana F."/>
            <person name="Bilban M."/>
            <person name="Lubec G."/>
        </authorList>
    </citation>
    <scope>NUCLEOTIDE SEQUENCE</scope>
    <source>
        <tissue evidence="2">Skin</tissue>
    </source>
</reference>